<keyword evidence="7" id="KW-0239">DNA-directed DNA polymerase</keyword>
<evidence type="ECO:0000313" key="13">
    <source>
        <dbReference type="EMBL" id="AFZ22050.1"/>
    </source>
</evidence>
<dbReference type="Proteomes" id="UP000010471">
    <property type="component" value="Plasmid pMIC7113.01"/>
</dbReference>
<dbReference type="GO" id="GO:0005737">
    <property type="term" value="C:cytoplasm"/>
    <property type="evidence" value="ECO:0007669"/>
    <property type="project" value="UniProtKB-SubCell"/>
</dbReference>
<evidence type="ECO:0000256" key="8">
    <source>
        <dbReference type="ARBA" id="ARBA00023125"/>
    </source>
</evidence>
<dbReference type="Pfam" id="PF02768">
    <property type="entry name" value="DNA_pol3_beta_3"/>
    <property type="match status" value="1"/>
</dbReference>
<dbReference type="SMART" id="SM00480">
    <property type="entry name" value="POL3Bc"/>
    <property type="match status" value="1"/>
</dbReference>
<dbReference type="Pfam" id="PF02767">
    <property type="entry name" value="DNA_pol3_beta_2"/>
    <property type="match status" value="1"/>
</dbReference>
<dbReference type="GO" id="GO:0006271">
    <property type="term" value="P:DNA strand elongation involved in DNA replication"/>
    <property type="evidence" value="ECO:0007669"/>
    <property type="project" value="TreeGrafter"/>
</dbReference>
<dbReference type="PANTHER" id="PTHR30478:SF0">
    <property type="entry name" value="BETA SLIDING CLAMP"/>
    <property type="match status" value="1"/>
</dbReference>
<dbReference type="EC" id="2.7.7.7" evidence="13"/>
<keyword evidence="4 13" id="KW-0808">Transferase</keyword>
<keyword evidence="5 13" id="KW-0548">Nucleotidyltransferase</keyword>
<accession>K9WNS4</accession>
<evidence type="ECO:0000256" key="6">
    <source>
        <dbReference type="ARBA" id="ARBA00022705"/>
    </source>
</evidence>
<comment type="similarity">
    <text evidence="2">Belongs to the beta sliding clamp family.</text>
</comment>
<evidence type="ECO:0000256" key="3">
    <source>
        <dbReference type="ARBA" id="ARBA00022490"/>
    </source>
</evidence>
<dbReference type="SUPFAM" id="SSF55979">
    <property type="entry name" value="DNA clamp"/>
    <property type="match status" value="3"/>
</dbReference>
<proteinExistence type="inferred from homology"/>
<evidence type="ECO:0000259" key="11">
    <source>
        <dbReference type="Pfam" id="PF02767"/>
    </source>
</evidence>
<dbReference type="AlphaFoldDB" id="K9WNS4"/>
<dbReference type="PATRIC" id="fig|1173027.3.peg.7152"/>
<dbReference type="GO" id="GO:0003887">
    <property type="term" value="F:DNA-directed DNA polymerase activity"/>
    <property type="evidence" value="ECO:0007669"/>
    <property type="project" value="UniProtKB-KW"/>
</dbReference>
<dbReference type="Pfam" id="PF00712">
    <property type="entry name" value="DNA_pol3_beta"/>
    <property type="match status" value="1"/>
</dbReference>
<keyword evidence="13" id="KW-0614">Plasmid</keyword>
<dbReference type="NCBIfam" id="TIGR00663">
    <property type="entry name" value="dnan"/>
    <property type="match status" value="1"/>
</dbReference>
<dbReference type="InterPro" id="IPR022634">
    <property type="entry name" value="DNA_polIII_beta_N"/>
</dbReference>
<dbReference type="GO" id="GO:0009360">
    <property type="term" value="C:DNA polymerase III complex"/>
    <property type="evidence" value="ECO:0007669"/>
    <property type="project" value="InterPro"/>
</dbReference>
<evidence type="ECO:0000313" key="14">
    <source>
        <dbReference type="Proteomes" id="UP000010471"/>
    </source>
</evidence>
<dbReference type="Gene3D" id="3.70.10.10">
    <property type="match status" value="1"/>
</dbReference>
<keyword evidence="14" id="KW-1185">Reference proteome</keyword>
<evidence type="ECO:0000256" key="4">
    <source>
        <dbReference type="ARBA" id="ARBA00022679"/>
    </source>
</evidence>
<dbReference type="EMBL" id="CP003631">
    <property type="protein sequence ID" value="AFZ22050.1"/>
    <property type="molecule type" value="Genomic_DNA"/>
</dbReference>
<organism evidence="13 14">
    <name type="scientific">Allocoleopsis franciscana PCC 7113</name>
    <dbReference type="NCBI Taxonomy" id="1173027"/>
    <lineage>
        <taxon>Bacteria</taxon>
        <taxon>Bacillati</taxon>
        <taxon>Cyanobacteriota</taxon>
        <taxon>Cyanophyceae</taxon>
        <taxon>Coleofasciculales</taxon>
        <taxon>Coleofasciculaceae</taxon>
        <taxon>Allocoleopsis</taxon>
        <taxon>Allocoleopsis franciscana</taxon>
    </lineage>
</organism>
<dbReference type="Gene3D" id="3.10.150.10">
    <property type="entry name" value="DNA Polymerase III, subunit A, domain 2"/>
    <property type="match status" value="1"/>
</dbReference>
<gene>
    <name evidence="13" type="ORF">Mic7113_6470</name>
</gene>
<dbReference type="OrthoDB" id="8421503at2"/>
<feature type="region of interest" description="Disordered" evidence="9">
    <location>
        <begin position="1"/>
        <end position="50"/>
    </location>
</feature>
<comment type="subcellular location">
    <subcellularLocation>
        <location evidence="1">Cytoplasm</location>
    </subcellularLocation>
</comment>
<dbReference type="GO" id="GO:0008408">
    <property type="term" value="F:3'-5' exonuclease activity"/>
    <property type="evidence" value="ECO:0007669"/>
    <property type="project" value="InterPro"/>
</dbReference>
<name>K9WNS4_9CYAN</name>
<evidence type="ECO:0000256" key="1">
    <source>
        <dbReference type="ARBA" id="ARBA00004496"/>
    </source>
</evidence>
<feature type="compositionally biased region" description="Polar residues" evidence="9">
    <location>
        <begin position="34"/>
        <end position="49"/>
    </location>
</feature>
<evidence type="ECO:0000256" key="5">
    <source>
        <dbReference type="ARBA" id="ARBA00022695"/>
    </source>
</evidence>
<evidence type="ECO:0000256" key="2">
    <source>
        <dbReference type="ARBA" id="ARBA00010752"/>
    </source>
</evidence>
<dbReference type="CDD" id="cd00140">
    <property type="entry name" value="beta_clamp"/>
    <property type="match status" value="1"/>
</dbReference>
<dbReference type="KEGG" id="mic:Mic7113_6470"/>
<keyword evidence="6" id="KW-0235">DNA replication</keyword>
<dbReference type="InterPro" id="IPR022637">
    <property type="entry name" value="DNA_polIII_beta_cen"/>
</dbReference>
<evidence type="ECO:0000256" key="9">
    <source>
        <dbReference type="SAM" id="MobiDB-lite"/>
    </source>
</evidence>
<dbReference type="InterPro" id="IPR022635">
    <property type="entry name" value="DNA_polIII_beta_C"/>
</dbReference>
<feature type="compositionally biased region" description="Low complexity" evidence="9">
    <location>
        <begin position="14"/>
        <end position="33"/>
    </location>
</feature>
<evidence type="ECO:0000259" key="12">
    <source>
        <dbReference type="Pfam" id="PF02768"/>
    </source>
</evidence>
<dbReference type="HOGENOM" id="CLU_038149_2_1_3"/>
<keyword evidence="3" id="KW-0963">Cytoplasm</keyword>
<feature type="domain" description="DNA polymerase III beta sliding clamp central" evidence="11">
    <location>
        <begin position="191"/>
        <end position="321"/>
    </location>
</feature>
<geneLocation type="plasmid" evidence="13 14">
    <name>pMIC7113.01</name>
</geneLocation>
<reference evidence="13 14" key="1">
    <citation type="submission" date="2012-06" db="EMBL/GenBank/DDBJ databases">
        <title>Finished plasmid 1 of genome of Microcoleus sp. PCC 7113.</title>
        <authorList>
            <consortium name="US DOE Joint Genome Institute"/>
            <person name="Gugger M."/>
            <person name="Coursin T."/>
            <person name="Rippka R."/>
            <person name="Tandeau De Marsac N."/>
            <person name="Huntemann M."/>
            <person name="Wei C.-L."/>
            <person name="Han J."/>
            <person name="Detter J.C."/>
            <person name="Han C."/>
            <person name="Tapia R."/>
            <person name="Chen A."/>
            <person name="Kyrpides N."/>
            <person name="Mavromatis K."/>
            <person name="Markowitz V."/>
            <person name="Szeto E."/>
            <person name="Ivanova N."/>
            <person name="Pagani I."/>
            <person name="Pati A."/>
            <person name="Goodwin L."/>
            <person name="Nordberg H.P."/>
            <person name="Cantor M.N."/>
            <person name="Hua S.X."/>
            <person name="Woyke T."/>
            <person name="Kerfeld C.A."/>
        </authorList>
    </citation>
    <scope>NUCLEOTIDE SEQUENCE [LARGE SCALE GENOMIC DNA]</scope>
    <source>
        <strain evidence="13 14">PCC 7113</strain>
        <plasmid evidence="13 14">pMIC7113.01</plasmid>
    </source>
</reference>
<evidence type="ECO:0000256" key="7">
    <source>
        <dbReference type="ARBA" id="ARBA00022932"/>
    </source>
</evidence>
<keyword evidence="8" id="KW-0238">DNA-binding</keyword>
<evidence type="ECO:0000259" key="10">
    <source>
        <dbReference type="Pfam" id="PF00712"/>
    </source>
</evidence>
<feature type="domain" description="DNA polymerase III beta sliding clamp N-terminal" evidence="10">
    <location>
        <begin position="56"/>
        <end position="170"/>
    </location>
</feature>
<protein>
    <submittedName>
        <fullName evidence="13">DNA polymerase III, beta subunit</fullName>
        <ecNumber evidence="13">2.7.7.7</ecNumber>
    </submittedName>
</protein>
<dbReference type="InterPro" id="IPR046938">
    <property type="entry name" value="DNA_clamp_sf"/>
</dbReference>
<dbReference type="PANTHER" id="PTHR30478">
    <property type="entry name" value="DNA POLYMERASE III SUBUNIT BETA"/>
    <property type="match status" value="1"/>
</dbReference>
<dbReference type="GO" id="GO:0003677">
    <property type="term" value="F:DNA binding"/>
    <property type="evidence" value="ECO:0007669"/>
    <property type="project" value="UniProtKB-KW"/>
</dbReference>
<sequence>MTTTSTKTKEKVATPTLNPTSPTSSTPPVTSDSKLNPDTTEPTPQTSFKATLHPYTLAEKLALVMKAIPKKNPSHPIFLNLLVEADKKTQTLKLTAFDLRTCITTRCPATVEQAGTWTVSAKLLESMVKTLSEEPITLAVNPTSQQVELISNLSIYHLPGRSPSDYPALPLLPAVSPLTLPASAFISGLSVLIAASKDEKKPILNGANFRLEEKLFSIAATDGHRLAAYSHKLTSPVLPQSSQPSKTSDTKSEKAFQPIELTIPTKDLRDLEQIIDSEAVETVSLYYDISQQKGSGSVVALEIGNRETTVIARLLDGTYPNWPDLLPRTFERTFTLNRHAFFNAMERISILAEQSQDPEKTVEVDIDVAHKEMRLKVDTPTAGSGREAVGIERIKGDDISIAFNAKFLLDGLKAIASEQVQLRINSNSTPVVLESVGNLRFRYLIMPILVSQPQN</sequence>
<dbReference type="RefSeq" id="WP_015186177.1">
    <property type="nucleotide sequence ID" value="NC_019739.1"/>
</dbReference>
<feature type="domain" description="DNA polymerase III beta sliding clamp C-terminal" evidence="12">
    <location>
        <begin position="325"/>
        <end position="448"/>
    </location>
</feature>
<dbReference type="InterPro" id="IPR001001">
    <property type="entry name" value="DNA_polIII_beta"/>
</dbReference>